<reference evidence="1" key="1">
    <citation type="journal article" date="2015" name="Nature">
        <title>Complex archaea that bridge the gap between prokaryotes and eukaryotes.</title>
        <authorList>
            <person name="Spang A."/>
            <person name="Saw J.H."/>
            <person name="Jorgensen S.L."/>
            <person name="Zaremba-Niedzwiedzka K."/>
            <person name="Martijn J."/>
            <person name="Lind A.E."/>
            <person name="van Eijk R."/>
            <person name="Schleper C."/>
            <person name="Guy L."/>
            <person name="Ettema T.J."/>
        </authorList>
    </citation>
    <scope>NUCLEOTIDE SEQUENCE</scope>
</reference>
<proteinExistence type="predicted"/>
<name>A0A0F9BYZ7_9ZZZZ</name>
<sequence>MSRTDALRIIDAELRLWGKSLDELPRSLTLEQALRIVGAE</sequence>
<organism evidence="1">
    <name type="scientific">marine sediment metagenome</name>
    <dbReference type="NCBI Taxonomy" id="412755"/>
    <lineage>
        <taxon>unclassified sequences</taxon>
        <taxon>metagenomes</taxon>
        <taxon>ecological metagenomes</taxon>
    </lineage>
</organism>
<protein>
    <submittedName>
        <fullName evidence="1">Uncharacterized protein</fullName>
    </submittedName>
</protein>
<dbReference type="EMBL" id="LAZR01035571">
    <property type="protein sequence ID" value="KKL27155.1"/>
    <property type="molecule type" value="Genomic_DNA"/>
</dbReference>
<accession>A0A0F9BYZ7</accession>
<comment type="caution">
    <text evidence="1">The sequence shown here is derived from an EMBL/GenBank/DDBJ whole genome shotgun (WGS) entry which is preliminary data.</text>
</comment>
<evidence type="ECO:0000313" key="1">
    <source>
        <dbReference type="EMBL" id="KKL27155.1"/>
    </source>
</evidence>
<dbReference type="AlphaFoldDB" id="A0A0F9BYZ7"/>
<gene>
    <name evidence="1" type="ORF">LCGC14_2388040</name>
</gene>